<dbReference type="AlphaFoldDB" id="A0A8H4KHB4"/>
<protein>
    <submittedName>
        <fullName evidence="3">Uncharacterized protein</fullName>
    </submittedName>
</protein>
<feature type="region of interest" description="Disordered" evidence="1">
    <location>
        <begin position="204"/>
        <end position="239"/>
    </location>
</feature>
<gene>
    <name evidence="3" type="ORF">F53441_7078</name>
</gene>
<name>A0A8H4KHB4_9HYPO</name>
<accession>A0A8H4KHB4</accession>
<evidence type="ECO:0000256" key="1">
    <source>
        <dbReference type="SAM" id="MobiDB-lite"/>
    </source>
</evidence>
<dbReference type="EMBL" id="JAADJG010000276">
    <property type="protein sequence ID" value="KAF4449678.1"/>
    <property type="molecule type" value="Genomic_DNA"/>
</dbReference>
<evidence type="ECO:0000256" key="2">
    <source>
        <dbReference type="SAM" id="SignalP"/>
    </source>
</evidence>
<dbReference type="Proteomes" id="UP000605986">
    <property type="component" value="Unassembled WGS sequence"/>
</dbReference>
<sequence length="640" mass="70766">MKCRFVLAIIADFSIKAFATHNLPKQTQVPTIDRREYVILMSYVANNPQQCYSEAGEYILRFPRKQLLLLHPPELEDVGTRIGVWTQYLTGAGETASWIGPDPSHISVVTTTTKDANGVHVTSTVNQAVEIVKGADGSYDILLSPAFRKKLEPLLKDVPPCAKKRLRERAGPSCGLEEAMRRISESDQFRDFQQLQMEVNQVADLNSDSGYGTDEDGFSEGAEGPPGSEAGDTAENLMYGTGEDAGAIGAIVGEGAAVDGTLLVGGFTLFPATFLAALMHDLHKDGKLDSAYHIPPKDIHTVTKSKKPKSTTTAKSTTTSASCPTGLPDCEDGCQATRVATSKPTDIVEWACSEGKNKDCKCNPKSDVSIHPFQKDWDDAILAAIERLKSPAKVETSCSDDLTNVPSKFLEQLAGGFCGSNDFFDNKNKDVTVDVYGGLLGRLERRTLMRRTPPEDRDNYKSFAFHLTWTPKEQKCLTEKENICTESYKKLVRSQCGTNHPSDRMTANAKIDVGCGEFTWKVYSPPPELDKQKCHDEHKHTDVRDDLQDSWTQIGCTKYKNDKMKVGDKPINWVVPFGYNMKYRISWKDSCHHAEQSIENPAPGETCYSLLRQNYKACNNGGAGGYRDAGCIRYEFWVDG</sequence>
<keyword evidence="2" id="KW-0732">Signal</keyword>
<proteinExistence type="predicted"/>
<feature type="signal peptide" evidence="2">
    <location>
        <begin position="1"/>
        <end position="19"/>
    </location>
</feature>
<organism evidence="3 4">
    <name type="scientific">Fusarium austroafricanum</name>
    <dbReference type="NCBI Taxonomy" id="2364996"/>
    <lineage>
        <taxon>Eukaryota</taxon>
        <taxon>Fungi</taxon>
        <taxon>Dikarya</taxon>
        <taxon>Ascomycota</taxon>
        <taxon>Pezizomycotina</taxon>
        <taxon>Sordariomycetes</taxon>
        <taxon>Hypocreomycetidae</taxon>
        <taxon>Hypocreales</taxon>
        <taxon>Nectriaceae</taxon>
        <taxon>Fusarium</taxon>
        <taxon>Fusarium concolor species complex</taxon>
    </lineage>
</organism>
<feature type="compositionally biased region" description="Low complexity" evidence="1">
    <location>
        <begin position="219"/>
        <end position="231"/>
    </location>
</feature>
<reference evidence="3" key="1">
    <citation type="submission" date="2020-01" db="EMBL/GenBank/DDBJ databases">
        <title>Identification and distribution of gene clusters putatively required for synthesis of sphingolipid metabolism inhibitors in phylogenetically diverse species of the filamentous fungus Fusarium.</title>
        <authorList>
            <person name="Kim H.-S."/>
            <person name="Busman M."/>
            <person name="Brown D.W."/>
            <person name="Divon H."/>
            <person name="Uhlig S."/>
            <person name="Proctor R.H."/>
        </authorList>
    </citation>
    <scope>NUCLEOTIDE SEQUENCE</scope>
    <source>
        <strain evidence="3">NRRL 53441</strain>
    </source>
</reference>
<evidence type="ECO:0000313" key="3">
    <source>
        <dbReference type="EMBL" id="KAF4449678.1"/>
    </source>
</evidence>
<keyword evidence="4" id="KW-1185">Reference proteome</keyword>
<evidence type="ECO:0000313" key="4">
    <source>
        <dbReference type="Proteomes" id="UP000605986"/>
    </source>
</evidence>
<comment type="caution">
    <text evidence="3">The sequence shown here is derived from an EMBL/GenBank/DDBJ whole genome shotgun (WGS) entry which is preliminary data.</text>
</comment>
<feature type="compositionally biased region" description="Low complexity" evidence="1">
    <location>
        <begin position="310"/>
        <end position="322"/>
    </location>
</feature>
<feature type="chain" id="PRO_5034524982" evidence="2">
    <location>
        <begin position="20"/>
        <end position="640"/>
    </location>
</feature>
<dbReference type="OrthoDB" id="1896086at2759"/>
<feature type="region of interest" description="Disordered" evidence="1">
    <location>
        <begin position="301"/>
        <end position="322"/>
    </location>
</feature>